<dbReference type="Gene3D" id="4.10.80.30">
    <property type="entry name" value="DNA polymerase, domain 6"/>
    <property type="match status" value="1"/>
</dbReference>
<gene>
    <name evidence="4" type="ORF">ACFQ38_00475</name>
</gene>
<feature type="domain" description="Mannosyl-glycoprotein endo-beta-N-acetylglucosamidase-like" evidence="2">
    <location>
        <begin position="2"/>
        <end position="154"/>
    </location>
</feature>
<dbReference type="Pfam" id="PF01520">
    <property type="entry name" value="Amidase_3"/>
    <property type="match status" value="1"/>
</dbReference>
<dbReference type="Pfam" id="PF01832">
    <property type="entry name" value="Glucosaminidase"/>
    <property type="match status" value="1"/>
</dbReference>
<keyword evidence="5" id="KW-1185">Reference proteome</keyword>
<dbReference type="PANTHER" id="PTHR33308:SF9">
    <property type="entry name" value="PEPTIDOGLYCAN HYDROLASE FLGJ"/>
    <property type="match status" value="1"/>
</dbReference>
<dbReference type="CDD" id="cd02696">
    <property type="entry name" value="MurNAc-LAA"/>
    <property type="match status" value="1"/>
</dbReference>
<sequence length="417" mass="45908">MNFIERLAPFAVQLGQASGVLPSLIIAQGVLESASGTSDLAVKANNLFGIKEGSGWTGAVYAKSTTEYRANGTPYQVKANFRKYPSYEGAVKDLCYKYTHGTGWESHNRYAAVLNQTDYKKAAHAVFAAGYATDPKYPEKLIAIIEQYNLAKYDKVKENANMVKVALDAGHGINTPGKRTPDGEREWSFNSKVIAAAIKYLKDYPNVEVLRLDDPTGKTDVPLATRTNKANKWKADILISMHHNANTGKWGSWTGTETYTYTGSWKNAERLAAIVQKKMVAVYGLRDRGLKKANFHMTRESAMPAILIEGGYMDSTIDIVKLRDDKILDAAGKAIAESVAEYFGLKKKPGATAAEPPEKEVDEMAQPLPNTQKADMKGLLAKAYKEKVFSEDHTSKVDTMTRGQALDLLISYVARTK</sequence>
<dbReference type="Gene3D" id="3.40.630.40">
    <property type="entry name" value="Zn-dependent exopeptidases"/>
    <property type="match status" value="1"/>
</dbReference>
<accession>A0ABW3TTB5</accession>
<dbReference type="SUPFAM" id="SSF53187">
    <property type="entry name" value="Zn-dependent exopeptidases"/>
    <property type="match status" value="1"/>
</dbReference>
<evidence type="ECO:0000313" key="4">
    <source>
        <dbReference type="EMBL" id="MFD1203612.1"/>
    </source>
</evidence>
<dbReference type="GO" id="GO:0008745">
    <property type="term" value="F:N-acetylmuramoyl-L-alanine amidase activity"/>
    <property type="evidence" value="ECO:0007669"/>
    <property type="project" value="UniProtKB-EC"/>
</dbReference>
<dbReference type="EC" id="3.5.1.28" evidence="4"/>
<dbReference type="Gene3D" id="1.10.530.10">
    <property type="match status" value="1"/>
</dbReference>
<evidence type="ECO:0000259" key="2">
    <source>
        <dbReference type="SMART" id="SM00047"/>
    </source>
</evidence>
<reference evidence="5" key="1">
    <citation type="journal article" date="2019" name="Int. J. Syst. Evol. Microbiol.">
        <title>The Global Catalogue of Microorganisms (GCM) 10K type strain sequencing project: providing services to taxonomists for standard genome sequencing and annotation.</title>
        <authorList>
            <consortium name="The Broad Institute Genomics Platform"/>
            <consortium name="The Broad Institute Genome Sequencing Center for Infectious Disease"/>
            <person name="Wu L."/>
            <person name="Ma J."/>
        </authorList>
    </citation>
    <scope>NUCLEOTIDE SEQUENCE [LARGE SCALE GENOMIC DNA]</scope>
    <source>
        <strain evidence="5">CCUG 53915</strain>
    </source>
</reference>
<proteinExistence type="predicted"/>
<dbReference type="SMART" id="SM00047">
    <property type="entry name" value="LYZ2"/>
    <property type="match status" value="1"/>
</dbReference>
<name>A0ABW3TTB5_9BACL</name>
<organism evidence="4 5">
    <name type="scientific">Sporosarcina contaminans</name>
    <dbReference type="NCBI Taxonomy" id="633403"/>
    <lineage>
        <taxon>Bacteria</taxon>
        <taxon>Bacillati</taxon>
        <taxon>Bacillota</taxon>
        <taxon>Bacilli</taxon>
        <taxon>Bacillales</taxon>
        <taxon>Caryophanaceae</taxon>
        <taxon>Sporosarcina</taxon>
    </lineage>
</organism>
<dbReference type="PRINTS" id="PR01002">
    <property type="entry name" value="FLGFLGJ"/>
</dbReference>
<dbReference type="EMBL" id="JBHTLT010000001">
    <property type="protein sequence ID" value="MFD1203612.1"/>
    <property type="molecule type" value="Genomic_DNA"/>
</dbReference>
<keyword evidence="1 4" id="KW-0378">Hydrolase</keyword>
<evidence type="ECO:0000256" key="1">
    <source>
        <dbReference type="ARBA" id="ARBA00022801"/>
    </source>
</evidence>
<dbReference type="PANTHER" id="PTHR33308">
    <property type="entry name" value="PEPTIDOGLYCAN HYDROLASE FLGJ"/>
    <property type="match status" value="1"/>
</dbReference>
<protein>
    <submittedName>
        <fullName evidence="4">N-acetylmuramoyl-L-alanine amidase</fullName>
        <ecNumber evidence="4">3.5.1.28</ecNumber>
    </submittedName>
</protein>
<dbReference type="RefSeq" id="WP_381479487.1">
    <property type="nucleotide sequence ID" value="NZ_JBHTLT010000001.1"/>
</dbReference>
<evidence type="ECO:0000313" key="5">
    <source>
        <dbReference type="Proteomes" id="UP001597231"/>
    </source>
</evidence>
<dbReference type="InterPro" id="IPR002508">
    <property type="entry name" value="MurNAc-LAA_cat"/>
</dbReference>
<dbReference type="Proteomes" id="UP001597231">
    <property type="component" value="Unassembled WGS sequence"/>
</dbReference>
<evidence type="ECO:0000259" key="3">
    <source>
        <dbReference type="SMART" id="SM00646"/>
    </source>
</evidence>
<dbReference type="InterPro" id="IPR051056">
    <property type="entry name" value="Glycosyl_Hydrolase_73"/>
</dbReference>
<feature type="domain" description="MurNAc-LAA" evidence="3">
    <location>
        <begin position="227"/>
        <end position="340"/>
    </location>
</feature>
<dbReference type="SMART" id="SM00646">
    <property type="entry name" value="Ami_3"/>
    <property type="match status" value="1"/>
</dbReference>
<dbReference type="InterPro" id="IPR002901">
    <property type="entry name" value="MGlyc_endo_b_GlcNAc-like_dom"/>
</dbReference>
<comment type="caution">
    <text evidence="4">The sequence shown here is derived from an EMBL/GenBank/DDBJ whole genome shotgun (WGS) entry which is preliminary data.</text>
</comment>